<name>A0A543CCV2_9ACTN</name>
<gene>
    <name evidence="2" type="ORF">FB559_0414</name>
</gene>
<accession>A0A543CCV2</accession>
<organism evidence="2 3">
    <name type="scientific">Actinoallomurus bryophytorum</name>
    <dbReference type="NCBI Taxonomy" id="1490222"/>
    <lineage>
        <taxon>Bacteria</taxon>
        <taxon>Bacillati</taxon>
        <taxon>Actinomycetota</taxon>
        <taxon>Actinomycetes</taxon>
        <taxon>Streptosporangiales</taxon>
        <taxon>Thermomonosporaceae</taxon>
        <taxon>Actinoallomurus</taxon>
    </lineage>
</organism>
<evidence type="ECO:0008006" key="4">
    <source>
        <dbReference type="Google" id="ProtNLM"/>
    </source>
</evidence>
<protein>
    <recommendedName>
        <fullName evidence="4">CU044_5270 family protein</fullName>
    </recommendedName>
</protein>
<dbReference type="NCBIfam" id="NF038083">
    <property type="entry name" value="CU044_5270_fam"/>
    <property type="match status" value="1"/>
</dbReference>
<sequence length="346" mass="37520">MNEMTRLERFRSEVPLPGPADLRTEESRLLDAMAHAATVRPVRGAGRTRRARRLRFGLVAGLAAAALTAGVAGVALHQKPAAPPVIHAENAAAARILTRAADNVSEAPELHPRPDQFLVFTSQTMNTVDSVEQGGRASHYLSRGKRTIWLPARGDATHGVIEEEVLKPHAYPGRPIPPEAYENIGRHGPEKAVDEDNTADYLRTDYAHLSRLPTDPAKMYEHLYIQLGTGPLADARAWDYVGGMLVEAYMPAAQRAALFRAAAMIHGVTVVRSATDAAGRRGIAVASTWKGLRTEYIFTPETYQFLGLRTVVVGPTRVKAPVGSVLTSTAQLSVSVADHAPKVKRR</sequence>
<evidence type="ECO:0000313" key="3">
    <source>
        <dbReference type="Proteomes" id="UP000316096"/>
    </source>
</evidence>
<reference evidence="2 3" key="1">
    <citation type="submission" date="2019-06" db="EMBL/GenBank/DDBJ databases">
        <title>Sequencing the genomes of 1000 actinobacteria strains.</title>
        <authorList>
            <person name="Klenk H.-P."/>
        </authorList>
    </citation>
    <scope>NUCLEOTIDE SEQUENCE [LARGE SCALE GENOMIC DNA]</scope>
    <source>
        <strain evidence="2 3">DSM 102200</strain>
    </source>
</reference>
<keyword evidence="1" id="KW-0472">Membrane</keyword>
<proteinExistence type="predicted"/>
<dbReference type="EMBL" id="VFOZ01000001">
    <property type="protein sequence ID" value="TQL94926.1"/>
    <property type="molecule type" value="Genomic_DNA"/>
</dbReference>
<evidence type="ECO:0000256" key="1">
    <source>
        <dbReference type="SAM" id="Phobius"/>
    </source>
</evidence>
<feature type="transmembrane region" description="Helical" evidence="1">
    <location>
        <begin position="56"/>
        <end position="76"/>
    </location>
</feature>
<keyword evidence="1" id="KW-0812">Transmembrane</keyword>
<keyword evidence="3" id="KW-1185">Reference proteome</keyword>
<dbReference type="AlphaFoldDB" id="A0A543CCV2"/>
<dbReference type="InterPro" id="IPR047789">
    <property type="entry name" value="CU044_5270-like"/>
</dbReference>
<dbReference type="RefSeq" id="WP_246121302.1">
    <property type="nucleotide sequence ID" value="NZ_VFOZ01000001.1"/>
</dbReference>
<evidence type="ECO:0000313" key="2">
    <source>
        <dbReference type="EMBL" id="TQL94926.1"/>
    </source>
</evidence>
<dbReference type="Proteomes" id="UP000316096">
    <property type="component" value="Unassembled WGS sequence"/>
</dbReference>
<keyword evidence="1" id="KW-1133">Transmembrane helix</keyword>
<comment type="caution">
    <text evidence="2">The sequence shown here is derived from an EMBL/GenBank/DDBJ whole genome shotgun (WGS) entry which is preliminary data.</text>
</comment>